<protein>
    <submittedName>
        <fullName evidence="1">Uncharacterized protein</fullName>
    </submittedName>
</protein>
<accession>A0A9D2QI97</accession>
<dbReference type="EMBL" id="DWVP01000024">
    <property type="protein sequence ID" value="HJC86027.1"/>
    <property type="molecule type" value="Genomic_DNA"/>
</dbReference>
<reference evidence="1" key="2">
    <citation type="submission" date="2021-04" db="EMBL/GenBank/DDBJ databases">
        <authorList>
            <person name="Gilroy R."/>
        </authorList>
    </citation>
    <scope>NUCLEOTIDE SEQUENCE</scope>
    <source>
        <strain evidence="1">ChiHjej13B12-4958</strain>
    </source>
</reference>
<proteinExistence type="predicted"/>
<organism evidence="1 2">
    <name type="scientific">Candidatus Corynebacterium faecigallinarum</name>
    <dbReference type="NCBI Taxonomy" id="2838528"/>
    <lineage>
        <taxon>Bacteria</taxon>
        <taxon>Bacillati</taxon>
        <taxon>Actinomycetota</taxon>
        <taxon>Actinomycetes</taxon>
        <taxon>Mycobacteriales</taxon>
        <taxon>Corynebacteriaceae</taxon>
        <taxon>Corynebacterium</taxon>
    </lineage>
</organism>
<name>A0A9D2QI97_9CORY</name>
<comment type="caution">
    <text evidence="1">The sequence shown here is derived from an EMBL/GenBank/DDBJ whole genome shotgun (WGS) entry which is preliminary data.</text>
</comment>
<dbReference type="Proteomes" id="UP000823858">
    <property type="component" value="Unassembled WGS sequence"/>
</dbReference>
<evidence type="ECO:0000313" key="2">
    <source>
        <dbReference type="Proteomes" id="UP000823858"/>
    </source>
</evidence>
<gene>
    <name evidence="1" type="ORF">H9751_10910</name>
</gene>
<evidence type="ECO:0000313" key="1">
    <source>
        <dbReference type="EMBL" id="HJC86027.1"/>
    </source>
</evidence>
<dbReference type="AlphaFoldDB" id="A0A9D2QI97"/>
<sequence>MGELVELLGQLQEILTGVINGDNTMISSEGSLAGSDGAGDVGGSLVGSAIGSLGLEDLIDENPTDTISLIGSVADR</sequence>
<reference evidence="1" key="1">
    <citation type="journal article" date="2021" name="PeerJ">
        <title>Extensive microbial diversity within the chicken gut microbiome revealed by metagenomics and culture.</title>
        <authorList>
            <person name="Gilroy R."/>
            <person name="Ravi A."/>
            <person name="Getino M."/>
            <person name="Pursley I."/>
            <person name="Horton D.L."/>
            <person name="Alikhan N.F."/>
            <person name="Baker D."/>
            <person name="Gharbi K."/>
            <person name="Hall N."/>
            <person name="Watson M."/>
            <person name="Adriaenssens E.M."/>
            <person name="Foster-Nyarko E."/>
            <person name="Jarju S."/>
            <person name="Secka A."/>
            <person name="Antonio M."/>
            <person name="Oren A."/>
            <person name="Chaudhuri R.R."/>
            <person name="La Ragione R."/>
            <person name="Hildebrand F."/>
            <person name="Pallen M.J."/>
        </authorList>
    </citation>
    <scope>NUCLEOTIDE SEQUENCE</scope>
    <source>
        <strain evidence="1">ChiHjej13B12-4958</strain>
    </source>
</reference>